<proteinExistence type="inferred from homology"/>
<dbReference type="GO" id="GO:0010508">
    <property type="term" value="P:positive regulation of autophagy"/>
    <property type="evidence" value="ECO:0007669"/>
    <property type="project" value="TreeGrafter"/>
</dbReference>
<reference evidence="3" key="1">
    <citation type="journal article" date="2020" name="Front. Microbiol.">
        <title>Phenotypic and Genetic Characterization of the Cheese Ripening Yeast Geotrichum candidum.</title>
        <authorList>
            <person name="Perkins V."/>
            <person name="Vignola S."/>
            <person name="Lessard M.H."/>
            <person name="Plante P.L."/>
            <person name="Corbeil J."/>
            <person name="Dugat-Bony E."/>
            <person name="Frenette M."/>
            <person name="Labrie S."/>
        </authorList>
    </citation>
    <scope>NUCLEOTIDE SEQUENCE</scope>
    <source>
        <strain evidence="3">LMA-70</strain>
    </source>
</reference>
<gene>
    <name evidence="3" type="ORF">DV451_000614</name>
</gene>
<dbReference type="GO" id="GO:1990130">
    <property type="term" value="C:GATOR1 complex"/>
    <property type="evidence" value="ECO:0007669"/>
    <property type="project" value="TreeGrafter"/>
</dbReference>
<evidence type="ECO:0000313" key="3">
    <source>
        <dbReference type="EMBL" id="KAF5104543.1"/>
    </source>
</evidence>
<dbReference type="Proteomes" id="UP000750522">
    <property type="component" value="Unassembled WGS sequence"/>
</dbReference>
<evidence type="ECO:0000313" key="4">
    <source>
        <dbReference type="Proteomes" id="UP000750522"/>
    </source>
</evidence>
<dbReference type="PANTHER" id="PTHR12991">
    <property type="entry name" value="NITROGEN PERMEASE REGULATOR 2/TUMOR SUPPRESSOR CANDIDATE 4"/>
    <property type="match status" value="1"/>
</dbReference>
<feature type="compositionally biased region" description="Low complexity" evidence="2">
    <location>
        <begin position="303"/>
        <end position="333"/>
    </location>
</feature>
<dbReference type="PANTHER" id="PTHR12991:SF10">
    <property type="entry name" value="GATOR COMPLEX PROTEIN NPRL2"/>
    <property type="match status" value="1"/>
</dbReference>
<sequence length="553" mass="62456">MASFESGFTPIVAIFYSAFHPTGGPQVLSQVPSGAIVPPIRHKDTSTLESTLFKFDLVKSYVIPKPQLCNRLVTFKVGKYRVVGFPVNISDPSYPRNFFVFNFAFVFKYRGESAVYETSIRRLARMFMALEEQSKFLSRRTTYETIDSLLQQIYQDINNYSECMIPIDESNTVNMKLFPLFPSPPDLKSYQVPISTVQLSSMVDVNWDPTMEKIIKYINGINSVRRIADLAEADYDLVRKCIQHLMHYSCITIIDLFQFSNIYAPTSTIADFINKPEMRMECQRYVYHQGYINQHAKIASGTSNNNNNNNNNNSNANNSNNNNNVGSFSPASSVSSSMSSSSLLQKAPEQGYLINSYSKLYNLYLSLHQGITVREWYNTNKKDLRNIDVRRFLTFGVIKGIIYRVNTYPIGKTLKPDFEYLDKSLHKSKPEPRHGSIVKVPHNPVVSSISPSNSYDNRRTVGKSKGINSASHGTGEFSYNSSASNSSTKLAVGHNSSNSAQEKIPPPVDIDDMISSILHEPRHFDAICTDTKKPKAEIERILEERGDWTIIGS</sequence>
<evidence type="ECO:0008006" key="5">
    <source>
        <dbReference type="Google" id="ProtNLM"/>
    </source>
</evidence>
<dbReference type="InterPro" id="IPR009348">
    <property type="entry name" value="NPR2-like"/>
</dbReference>
<dbReference type="Pfam" id="PF06218">
    <property type="entry name" value="NPR2"/>
    <property type="match status" value="1"/>
</dbReference>
<feature type="compositionally biased region" description="Low complexity" evidence="2">
    <location>
        <begin position="478"/>
        <end position="487"/>
    </location>
</feature>
<accession>A0A9P5G9S9</accession>
<evidence type="ECO:0000256" key="2">
    <source>
        <dbReference type="SAM" id="MobiDB-lite"/>
    </source>
</evidence>
<dbReference type="GO" id="GO:0005774">
    <property type="term" value="C:vacuolar membrane"/>
    <property type="evidence" value="ECO:0007669"/>
    <property type="project" value="TreeGrafter"/>
</dbReference>
<evidence type="ECO:0000256" key="1">
    <source>
        <dbReference type="ARBA" id="ARBA00008433"/>
    </source>
</evidence>
<comment type="caution">
    <text evidence="3">The sequence shown here is derived from an EMBL/GenBank/DDBJ whole genome shotgun (WGS) entry which is preliminary data.</text>
</comment>
<dbReference type="GO" id="GO:1904262">
    <property type="term" value="P:negative regulation of TORC1 signaling"/>
    <property type="evidence" value="ECO:0007669"/>
    <property type="project" value="TreeGrafter"/>
</dbReference>
<feature type="region of interest" description="Disordered" evidence="2">
    <location>
        <begin position="299"/>
        <end position="333"/>
    </location>
</feature>
<dbReference type="AlphaFoldDB" id="A0A9P5G9S9"/>
<dbReference type="GO" id="GO:0005096">
    <property type="term" value="F:GTPase activator activity"/>
    <property type="evidence" value="ECO:0007669"/>
    <property type="project" value="TreeGrafter"/>
</dbReference>
<organism evidence="3 4">
    <name type="scientific">Geotrichum candidum</name>
    <name type="common">Oospora lactis</name>
    <name type="synonym">Dipodascus geotrichum</name>
    <dbReference type="NCBI Taxonomy" id="1173061"/>
    <lineage>
        <taxon>Eukaryota</taxon>
        <taxon>Fungi</taxon>
        <taxon>Dikarya</taxon>
        <taxon>Ascomycota</taxon>
        <taxon>Saccharomycotina</taxon>
        <taxon>Dipodascomycetes</taxon>
        <taxon>Dipodascales</taxon>
        <taxon>Dipodascaceae</taxon>
        <taxon>Geotrichum</taxon>
    </lineage>
</organism>
<comment type="similarity">
    <text evidence="1">Belongs to the NPR2 family.</text>
</comment>
<dbReference type="EMBL" id="QQZK01000007">
    <property type="protein sequence ID" value="KAF5104543.1"/>
    <property type="molecule type" value="Genomic_DNA"/>
</dbReference>
<name>A0A9P5G9S9_GEOCN</name>
<protein>
    <recommendedName>
        <fullName evidence="5">Nitrogen permease regulator 2</fullName>
    </recommendedName>
</protein>
<feature type="region of interest" description="Disordered" evidence="2">
    <location>
        <begin position="448"/>
        <end position="507"/>
    </location>
</feature>
<reference evidence="3" key="2">
    <citation type="submission" date="2020-01" db="EMBL/GenBank/DDBJ databases">
        <authorList>
            <person name="Perkins V."/>
            <person name="Lessard M.-H."/>
            <person name="Dugat-Bony E."/>
            <person name="Frenette M."/>
            <person name="Labrie S."/>
        </authorList>
    </citation>
    <scope>NUCLEOTIDE SEQUENCE</scope>
    <source>
        <strain evidence="3">LMA-70</strain>
    </source>
</reference>